<reference evidence="1 2" key="1">
    <citation type="submission" date="2019-03" db="EMBL/GenBank/DDBJ databases">
        <title>Single cell metagenomics reveals metabolic interactions within the superorganism composed of flagellate Streblomastix strix and complex community of Bacteroidetes bacteria on its surface.</title>
        <authorList>
            <person name="Treitli S.C."/>
            <person name="Kolisko M."/>
            <person name="Husnik F."/>
            <person name="Keeling P."/>
            <person name="Hampl V."/>
        </authorList>
    </citation>
    <scope>NUCLEOTIDE SEQUENCE [LARGE SCALE GENOMIC DNA]</scope>
    <source>
        <strain evidence="1">ST1C</strain>
    </source>
</reference>
<dbReference type="Proteomes" id="UP000324800">
    <property type="component" value="Unassembled WGS sequence"/>
</dbReference>
<proteinExistence type="predicted"/>
<evidence type="ECO:0000313" key="2">
    <source>
        <dbReference type="Proteomes" id="UP000324800"/>
    </source>
</evidence>
<evidence type="ECO:0000313" key="1">
    <source>
        <dbReference type="EMBL" id="KAA6387707.1"/>
    </source>
</evidence>
<name>A0A5J4VYJ8_9EUKA</name>
<organism evidence="1 2">
    <name type="scientific">Streblomastix strix</name>
    <dbReference type="NCBI Taxonomy" id="222440"/>
    <lineage>
        <taxon>Eukaryota</taxon>
        <taxon>Metamonada</taxon>
        <taxon>Preaxostyla</taxon>
        <taxon>Oxymonadida</taxon>
        <taxon>Streblomastigidae</taxon>
        <taxon>Streblomastix</taxon>
    </lineage>
</organism>
<accession>A0A5J4VYJ8</accession>
<comment type="caution">
    <text evidence="1">The sequence shown here is derived from an EMBL/GenBank/DDBJ whole genome shotgun (WGS) entry which is preliminary data.</text>
</comment>
<dbReference type="AlphaFoldDB" id="A0A5J4VYJ8"/>
<dbReference type="EMBL" id="SNRW01004265">
    <property type="protein sequence ID" value="KAA6387707.1"/>
    <property type="molecule type" value="Genomic_DNA"/>
</dbReference>
<gene>
    <name evidence="1" type="ORF">EZS28_016768</name>
</gene>
<sequence>MEPPNVCYDNFEMIEELERGGQDDFCFVKMILNDDYAMMAGTKIYIASDIFELLPGRHQFESGTEQATIERIKVNKSDKLPDFVPRELKELDTAMMVINVHLQSR</sequence>
<protein>
    <submittedName>
        <fullName evidence="1">Uncharacterized protein</fullName>
    </submittedName>
</protein>